<proteinExistence type="inferred from homology"/>
<dbReference type="SUPFAM" id="SSF53850">
    <property type="entry name" value="Periplasmic binding protein-like II"/>
    <property type="match status" value="1"/>
</dbReference>
<protein>
    <submittedName>
        <fullName evidence="5">ABC transporter substrate-binding protein</fullName>
    </submittedName>
</protein>
<reference evidence="5 6" key="1">
    <citation type="submission" date="2017-12" db="EMBL/GenBank/DDBJ databases">
        <title>Draft Genome sequences of multiple microbial strains isolated from spacecraft associated surfaces.</title>
        <authorList>
            <person name="Seuylemezian A."/>
            <person name="Vaishampayan P."/>
            <person name="Venkateswaran K."/>
        </authorList>
    </citation>
    <scope>NUCLEOTIDE SEQUENCE [LARGE SCALE GENOMIC DNA]</scope>
    <source>
        <strain evidence="5 6">2P01AA</strain>
    </source>
</reference>
<evidence type="ECO:0000256" key="2">
    <source>
        <dbReference type="ARBA" id="ARBA00010742"/>
    </source>
</evidence>
<dbReference type="PROSITE" id="PS51257">
    <property type="entry name" value="PROKAR_LIPOPROTEIN"/>
    <property type="match status" value="1"/>
</dbReference>
<dbReference type="RefSeq" id="WP_101235825.1">
    <property type="nucleotide sequence ID" value="NZ_CP158965.1"/>
</dbReference>
<dbReference type="EMBL" id="PISJ01000006">
    <property type="protein sequence ID" value="PKF35367.1"/>
    <property type="molecule type" value="Genomic_DNA"/>
</dbReference>
<dbReference type="AlphaFoldDB" id="A0A2N0WI70"/>
<dbReference type="Proteomes" id="UP000233553">
    <property type="component" value="Unassembled WGS sequence"/>
</dbReference>
<keyword evidence="3" id="KW-0732">Signal</keyword>
<sequence>MKQQQSFGQYFRGRLKGLGQLSIFSLIVLALAACSKDSEVPPNQVHELRYQSLTSVVSLPELAEDLGYLGDLKLKYVGSVQGGPQDLQALTTGDVDVATAFDGAIIKLAAAGIKIKAVVASYGSDDKSWVGYYVPNNSQIHSARDLIGKKVAVNTLGAHYEFVLKDYLARQGLSNDEINQVEFVVLPPTNTEQALRAGQVDAAALVSIFQDKALERGGLRKLVSDTDLYGSFTAGSYVFTEKFIQQHPEVVKQFVTGVAKAVEWTKQTPREQVLARFKSIIEKRKRNESDVLMQYWRSYGVVSQGGLLNAAQYQRWIDLFVKRGEFKPNQINADSLFTNQFNPYASENKNVADGQYSKEHTQ</sequence>
<feature type="domain" description="SsuA/THI5-like" evidence="4">
    <location>
        <begin position="64"/>
        <end position="271"/>
    </location>
</feature>
<evidence type="ECO:0000313" key="6">
    <source>
        <dbReference type="Proteomes" id="UP000233553"/>
    </source>
</evidence>
<accession>A0A2N0WI70</accession>
<dbReference type="Gene3D" id="3.40.190.10">
    <property type="entry name" value="Periplasmic binding protein-like II"/>
    <property type="match status" value="2"/>
</dbReference>
<evidence type="ECO:0000256" key="3">
    <source>
        <dbReference type="ARBA" id="ARBA00022729"/>
    </source>
</evidence>
<organism evidence="5 6">
    <name type="scientific">Acinetobacter proteolyticus</name>
    <dbReference type="NCBI Taxonomy" id="1776741"/>
    <lineage>
        <taxon>Bacteria</taxon>
        <taxon>Pseudomonadati</taxon>
        <taxon>Pseudomonadota</taxon>
        <taxon>Gammaproteobacteria</taxon>
        <taxon>Moraxellales</taxon>
        <taxon>Moraxellaceae</taxon>
        <taxon>Acinetobacter</taxon>
    </lineage>
</organism>
<dbReference type="PANTHER" id="PTHR30024:SF47">
    <property type="entry name" value="TAURINE-BINDING PERIPLASMIC PROTEIN"/>
    <property type="match status" value="1"/>
</dbReference>
<comment type="caution">
    <text evidence="5">The sequence shown here is derived from an EMBL/GenBank/DDBJ whole genome shotgun (WGS) entry which is preliminary data.</text>
</comment>
<evidence type="ECO:0000256" key="1">
    <source>
        <dbReference type="ARBA" id="ARBA00004418"/>
    </source>
</evidence>
<evidence type="ECO:0000313" key="5">
    <source>
        <dbReference type="EMBL" id="PKF35367.1"/>
    </source>
</evidence>
<gene>
    <name evidence="5" type="ORF">CW311_04830</name>
</gene>
<dbReference type="GO" id="GO:0042597">
    <property type="term" value="C:periplasmic space"/>
    <property type="evidence" value="ECO:0007669"/>
    <property type="project" value="UniProtKB-SubCell"/>
</dbReference>
<dbReference type="InterPro" id="IPR015168">
    <property type="entry name" value="SsuA/THI5"/>
</dbReference>
<dbReference type="PANTHER" id="PTHR30024">
    <property type="entry name" value="ALIPHATIC SULFONATES-BINDING PROTEIN-RELATED"/>
    <property type="match status" value="1"/>
</dbReference>
<name>A0A2N0WI70_9GAMM</name>
<evidence type="ECO:0000259" key="4">
    <source>
        <dbReference type="Pfam" id="PF09084"/>
    </source>
</evidence>
<comment type="similarity">
    <text evidence="2">Belongs to the bacterial solute-binding protein SsuA/TauA family.</text>
</comment>
<dbReference type="Pfam" id="PF09084">
    <property type="entry name" value="NMT1"/>
    <property type="match status" value="1"/>
</dbReference>
<comment type="subcellular location">
    <subcellularLocation>
        <location evidence="1">Periplasm</location>
    </subcellularLocation>
</comment>